<name>A0A1T5IE54_9FIRM</name>
<sequence>MLLHSEKILAQDVMSKEFITFNDNVKAIQAIEIMVQKDTEEIFILDNKNQLIGFVTLTNIFKVLKDNLYQDVSLKKVIIDVGISIDKKTSLLTCKNIMSKNKINTLPVLKDGQLIGVIKKEKILNYLYRNLEKSQVRLNHIINSIHEALCVIDKKGKVVIWNEKSEILYDVSSKEILGNYIQDFFPNAMIAKVLKSRQTVKNVYHMPKKDYHIMINVEPIWLDGEFVGAVSTDRDISEVKKMSNELQKANETLQYLEGEMRRVIGEHLGSIIGRSEKIRKRIEIASHVARTEATILITGESGTGKEVFARYIHDRSGKKGLFVPINCSAIPNELFESEFFGYEKGAFTGASDKGKIGLFELAEDGTIFLDEIGDLPLPMQAKLLRVLQEKQIKRVGGQKYIPINARVLSATNLDLKEMAEKGEFREDLYYRINVVEIDLPPLREREGDIPLLIHAFLRELCEKNKKDILGIESDVLKVLNNYYWKGNIRELKNTIENLVVLCRNETITMDLIPEYIIKESKKKKYKIEKSFDLNKSVEKFEIDMIMEALKLSNGNKVKAAKLLSIPRTTLYYKLENYNLECR</sequence>
<accession>A0A1T5IE54</accession>
<dbReference type="InterPro" id="IPR058031">
    <property type="entry name" value="AAA_lid_NorR"/>
</dbReference>
<feature type="domain" description="PAS" evidence="8">
    <location>
        <begin position="134"/>
        <end position="185"/>
    </location>
</feature>
<dbReference type="PANTHER" id="PTHR32071:SF57">
    <property type="entry name" value="C4-DICARBOXYLATE TRANSPORT TRANSCRIPTIONAL REGULATORY PROTEIN DCTD"/>
    <property type="match status" value="1"/>
</dbReference>
<dbReference type="InterPro" id="IPR009057">
    <property type="entry name" value="Homeodomain-like_sf"/>
</dbReference>
<dbReference type="FunFam" id="3.40.50.300:FF:000006">
    <property type="entry name" value="DNA-binding transcriptional regulator NtrC"/>
    <property type="match status" value="1"/>
</dbReference>
<dbReference type="Pfam" id="PF00571">
    <property type="entry name" value="CBS"/>
    <property type="match status" value="2"/>
</dbReference>
<dbReference type="SUPFAM" id="SSF55785">
    <property type="entry name" value="PYP-like sensor domain (PAS domain)"/>
    <property type="match status" value="1"/>
</dbReference>
<keyword evidence="4" id="KW-0804">Transcription</keyword>
<proteinExistence type="predicted"/>
<keyword evidence="2" id="KW-0067">ATP-binding</keyword>
<dbReference type="InterPro" id="IPR002197">
    <property type="entry name" value="HTH_Fis"/>
</dbReference>
<reference evidence="10 11" key="1">
    <citation type="submission" date="2017-02" db="EMBL/GenBank/DDBJ databases">
        <authorList>
            <person name="Peterson S.W."/>
        </authorList>
    </citation>
    <scope>NUCLEOTIDE SEQUENCE [LARGE SCALE GENOMIC DNA]</scope>
    <source>
        <strain evidence="10 11">M1</strain>
    </source>
</reference>
<dbReference type="SMART" id="SM00116">
    <property type="entry name" value="CBS"/>
    <property type="match status" value="2"/>
</dbReference>
<dbReference type="SUPFAM" id="SSF54631">
    <property type="entry name" value="CBS-domain pair"/>
    <property type="match status" value="1"/>
</dbReference>
<dbReference type="PRINTS" id="PR01590">
    <property type="entry name" value="HTHFIS"/>
</dbReference>
<evidence type="ECO:0000256" key="4">
    <source>
        <dbReference type="ARBA" id="ARBA00023163"/>
    </source>
</evidence>
<feature type="domain" description="CBS" evidence="9">
    <location>
        <begin position="14"/>
        <end position="72"/>
    </location>
</feature>
<dbReference type="PROSITE" id="PS50112">
    <property type="entry name" value="PAS"/>
    <property type="match status" value="1"/>
</dbReference>
<dbReference type="Gene3D" id="1.10.8.60">
    <property type="match status" value="1"/>
</dbReference>
<feature type="domain" description="CBS" evidence="9">
    <location>
        <begin position="78"/>
        <end position="134"/>
    </location>
</feature>
<dbReference type="PROSITE" id="PS50045">
    <property type="entry name" value="SIGMA54_INTERACT_4"/>
    <property type="match status" value="1"/>
</dbReference>
<keyword evidence="5" id="KW-0129">CBS domain</keyword>
<dbReference type="EMBL" id="FUZT01000001">
    <property type="protein sequence ID" value="SKC37439.1"/>
    <property type="molecule type" value="Genomic_DNA"/>
</dbReference>
<dbReference type="Gene3D" id="3.30.450.20">
    <property type="entry name" value="PAS domain"/>
    <property type="match status" value="1"/>
</dbReference>
<gene>
    <name evidence="10" type="ORF">SAMN02194393_00279</name>
</gene>
<dbReference type="GO" id="GO:0043565">
    <property type="term" value="F:sequence-specific DNA binding"/>
    <property type="evidence" value="ECO:0007669"/>
    <property type="project" value="InterPro"/>
</dbReference>
<dbReference type="SMART" id="SM00382">
    <property type="entry name" value="AAA"/>
    <property type="match status" value="1"/>
</dbReference>
<keyword evidence="3" id="KW-0805">Transcription regulation</keyword>
<evidence type="ECO:0000313" key="10">
    <source>
        <dbReference type="EMBL" id="SKC37439.1"/>
    </source>
</evidence>
<dbReference type="Pfam" id="PF25601">
    <property type="entry name" value="AAA_lid_14"/>
    <property type="match status" value="1"/>
</dbReference>
<evidence type="ECO:0000256" key="6">
    <source>
        <dbReference type="SAM" id="Coils"/>
    </source>
</evidence>
<dbReference type="InterPro" id="IPR035965">
    <property type="entry name" value="PAS-like_dom_sf"/>
</dbReference>
<dbReference type="Gene3D" id="1.10.10.60">
    <property type="entry name" value="Homeodomain-like"/>
    <property type="match status" value="1"/>
</dbReference>
<dbReference type="NCBIfam" id="TIGR00229">
    <property type="entry name" value="sensory_box"/>
    <property type="match status" value="1"/>
</dbReference>
<dbReference type="InterPro" id="IPR025662">
    <property type="entry name" value="Sigma_54_int_dom_ATP-bd_1"/>
</dbReference>
<dbReference type="Gene3D" id="3.10.580.10">
    <property type="entry name" value="CBS-domain"/>
    <property type="match status" value="1"/>
</dbReference>
<dbReference type="Proteomes" id="UP000190285">
    <property type="component" value="Unassembled WGS sequence"/>
</dbReference>
<keyword evidence="1" id="KW-0547">Nucleotide-binding</keyword>
<evidence type="ECO:0000259" key="9">
    <source>
        <dbReference type="PROSITE" id="PS51371"/>
    </source>
</evidence>
<dbReference type="SMART" id="SM00091">
    <property type="entry name" value="PAS"/>
    <property type="match status" value="1"/>
</dbReference>
<feature type="domain" description="Sigma-54 factor interaction" evidence="7">
    <location>
        <begin position="271"/>
        <end position="500"/>
    </location>
</feature>
<dbReference type="InterPro" id="IPR000644">
    <property type="entry name" value="CBS_dom"/>
</dbReference>
<dbReference type="STRING" id="36842.SAMN02194393_00279"/>
<dbReference type="PROSITE" id="PS00675">
    <property type="entry name" value="SIGMA54_INTERACT_1"/>
    <property type="match status" value="1"/>
</dbReference>
<evidence type="ECO:0000256" key="1">
    <source>
        <dbReference type="ARBA" id="ARBA00022741"/>
    </source>
</evidence>
<keyword evidence="11" id="KW-1185">Reference proteome</keyword>
<evidence type="ECO:0000259" key="8">
    <source>
        <dbReference type="PROSITE" id="PS50112"/>
    </source>
</evidence>
<dbReference type="InterPro" id="IPR000014">
    <property type="entry name" value="PAS"/>
</dbReference>
<dbReference type="Gene3D" id="3.40.50.300">
    <property type="entry name" value="P-loop containing nucleotide triphosphate hydrolases"/>
    <property type="match status" value="1"/>
</dbReference>
<dbReference type="InterPro" id="IPR003593">
    <property type="entry name" value="AAA+_ATPase"/>
</dbReference>
<dbReference type="Pfam" id="PF00158">
    <property type="entry name" value="Sigma54_activat"/>
    <property type="match status" value="1"/>
</dbReference>
<dbReference type="Pfam" id="PF13426">
    <property type="entry name" value="PAS_9"/>
    <property type="match status" value="1"/>
</dbReference>
<organism evidence="10 11">
    <name type="scientific">Maledivibacter halophilus</name>
    <dbReference type="NCBI Taxonomy" id="36842"/>
    <lineage>
        <taxon>Bacteria</taxon>
        <taxon>Bacillati</taxon>
        <taxon>Bacillota</taxon>
        <taxon>Clostridia</taxon>
        <taxon>Peptostreptococcales</taxon>
        <taxon>Caminicellaceae</taxon>
        <taxon>Maledivibacter</taxon>
    </lineage>
</organism>
<dbReference type="Pfam" id="PF02954">
    <property type="entry name" value="HTH_8"/>
    <property type="match status" value="1"/>
</dbReference>
<dbReference type="CDD" id="cd00009">
    <property type="entry name" value="AAA"/>
    <property type="match status" value="1"/>
</dbReference>
<dbReference type="InterPro" id="IPR048106">
    <property type="entry name" value="PrdR-like"/>
</dbReference>
<dbReference type="PROSITE" id="PS51371">
    <property type="entry name" value="CBS"/>
    <property type="match status" value="2"/>
</dbReference>
<dbReference type="InterPro" id="IPR046342">
    <property type="entry name" value="CBS_dom_sf"/>
</dbReference>
<dbReference type="PANTHER" id="PTHR32071">
    <property type="entry name" value="TRANSCRIPTIONAL REGULATORY PROTEIN"/>
    <property type="match status" value="1"/>
</dbReference>
<dbReference type="AlphaFoldDB" id="A0A1T5IE54"/>
<dbReference type="SUPFAM" id="SSF52540">
    <property type="entry name" value="P-loop containing nucleoside triphosphate hydrolases"/>
    <property type="match status" value="1"/>
</dbReference>
<dbReference type="InterPro" id="IPR027417">
    <property type="entry name" value="P-loop_NTPase"/>
</dbReference>
<protein>
    <submittedName>
        <fullName evidence="10">PAS domain S-box-containing protein</fullName>
    </submittedName>
</protein>
<dbReference type="InterPro" id="IPR002078">
    <property type="entry name" value="Sigma_54_int"/>
</dbReference>
<evidence type="ECO:0000256" key="3">
    <source>
        <dbReference type="ARBA" id="ARBA00023015"/>
    </source>
</evidence>
<feature type="coiled-coil region" evidence="6">
    <location>
        <begin position="239"/>
        <end position="266"/>
    </location>
</feature>
<dbReference type="CDD" id="cd02205">
    <property type="entry name" value="CBS_pair_SF"/>
    <property type="match status" value="1"/>
</dbReference>
<evidence type="ECO:0000256" key="2">
    <source>
        <dbReference type="ARBA" id="ARBA00022840"/>
    </source>
</evidence>
<dbReference type="RefSeq" id="WP_079488768.1">
    <property type="nucleotide sequence ID" value="NZ_FUZT01000001.1"/>
</dbReference>
<evidence type="ECO:0000259" key="7">
    <source>
        <dbReference type="PROSITE" id="PS50045"/>
    </source>
</evidence>
<keyword evidence="6" id="KW-0175">Coiled coil</keyword>
<dbReference type="GO" id="GO:0006355">
    <property type="term" value="P:regulation of DNA-templated transcription"/>
    <property type="evidence" value="ECO:0007669"/>
    <property type="project" value="InterPro"/>
</dbReference>
<evidence type="ECO:0000313" key="11">
    <source>
        <dbReference type="Proteomes" id="UP000190285"/>
    </source>
</evidence>
<dbReference type="OrthoDB" id="9803970at2"/>
<evidence type="ECO:0000256" key="5">
    <source>
        <dbReference type="PROSITE-ProRule" id="PRU00703"/>
    </source>
</evidence>
<dbReference type="NCBIfam" id="NF041552">
    <property type="entry name" value="TF_PrdR"/>
    <property type="match status" value="1"/>
</dbReference>
<dbReference type="CDD" id="cd00130">
    <property type="entry name" value="PAS"/>
    <property type="match status" value="1"/>
</dbReference>
<dbReference type="SUPFAM" id="SSF46689">
    <property type="entry name" value="Homeodomain-like"/>
    <property type="match status" value="1"/>
</dbReference>
<dbReference type="GO" id="GO:0005524">
    <property type="term" value="F:ATP binding"/>
    <property type="evidence" value="ECO:0007669"/>
    <property type="project" value="UniProtKB-KW"/>
</dbReference>